<evidence type="ECO:0000256" key="3">
    <source>
        <dbReference type="ARBA" id="ARBA00022824"/>
    </source>
</evidence>
<evidence type="ECO:0000313" key="7">
    <source>
        <dbReference type="Proteomes" id="UP000019763"/>
    </source>
</evidence>
<evidence type="ECO:0000256" key="1">
    <source>
        <dbReference type="ARBA" id="ARBA00004586"/>
    </source>
</evidence>
<keyword evidence="3" id="KW-0256">Endoplasmic reticulum</keyword>
<sequence>MWSLLLGLVLYVGTTLYLSIKHNIRTTCRQMFVFHPWADAGGGGEKCLWLLIKAYAERGSADMQSSVTYQASAGRLRYKKPLRVTLFCHVSTPHVQDLLNQVDRTFGIQIPTYVSSDSIHQHSRNTTRLSEFVSLRLVRLYTASLAVKKYPVATQLLQLAAGFLVGFEASLRTRGNRYDAIWDTAGLPTSVAWFNWLTTFMRRRCYAYIHYPFLSRDVIYHSKASFGRRLYSYIIDRAYYLSGGCFRQPIIVNSTYTEQRLKQLWPSRRLTKVYPPIDLGEDPVGFTDAVLRNTTLKDPGLTTGETGDDAALIREMPFRRDAALTDKDNIVLSIAQFRPEKKHMHQIDIIKSLLERAKIPAHTRFLICGTCRPNSRADQELLTKLLTYAECLLAPLDGRVELQCHLKPDNIKWAPSHHIKAPKAVIEVHVNMATRPLRQLMTKAKVGLHTMVDEHLGISVAEMALTGCYVVAHNSGGPRDDILRGIYRDELDLITSAMVPSADDLEEVKRKSQTSFSGSLGCLCNKQSEFVDGVEKGLLDNDNTKLVQQVVPIIIRSRFPTDNSYGEEVLNAWNLYTQKIT</sequence>
<feature type="chain" id="PRO_5001516420" evidence="4">
    <location>
        <begin position="18"/>
        <end position="581"/>
    </location>
</feature>
<gene>
    <name evidence="6" type="ORF">GNI_105340</name>
</gene>
<dbReference type="EMBL" id="AFNH02000787">
    <property type="protein sequence ID" value="EZG56143.1"/>
    <property type="molecule type" value="Genomic_DNA"/>
</dbReference>
<evidence type="ECO:0000313" key="6">
    <source>
        <dbReference type="EMBL" id="EZG56143.1"/>
    </source>
</evidence>
<dbReference type="Gene3D" id="3.40.50.2000">
    <property type="entry name" value="Glycogen Phosphorylase B"/>
    <property type="match status" value="1"/>
</dbReference>
<keyword evidence="4" id="KW-0732">Signal</keyword>
<dbReference type="GO" id="GO:0005789">
    <property type="term" value="C:endoplasmic reticulum membrane"/>
    <property type="evidence" value="ECO:0007669"/>
    <property type="project" value="UniProtKB-SubCell"/>
</dbReference>
<dbReference type="Proteomes" id="UP000019763">
    <property type="component" value="Unassembled WGS sequence"/>
</dbReference>
<feature type="signal peptide" evidence="4">
    <location>
        <begin position="1"/>
        <end position="17"/>
    </location>
</feature>
<comment type="subcellular location">
    <subcellularLocation>
        <location evidence="1">Endoplasmic reticulum membrane</location>
    </subcellularLocation>
</comment>
<dbReference type="GO" id="GO:0006487">
    <property type="term" value="P:protein N-linked glycosylation"/>
    <property type="evidence" value="ECO:0007669"/>
    <property type="project" value="TreeGrafter"/>
</dbReference>
<proteinExistence type="predicted"/>
<dbReference type="AlphaFoldDB" id="A0A023B3Z9"/>
<dbReference type="VEuPathDB" id="CryptoDB:GNI_105340"/>
<dbReference type="RefSeq" id="XP_011131316.1">
    <property type="nucleotide sequence ID" value="XM_011133014.1"/>
</dbReference>
<evidence type="ECO:0000256" key="2">
    <source>
        <dbReference type="ARBA" id="ARBA00022679"/>
    </source>
</evidence>
<comment type="caution">
    <text evidence="6">The sequence shown here is derived from an EMBL/GenBank/DDBJ whole genome shotgun (WGS) entry which is preliminary data.</text>
</comment>
<feature type="domain" description="ALG11 mannosyltransferase N-terminal" evidence="5">
    <location>
        <begin position="32"/>
        <end position="265"/>
    </location>
</feature>
<evidence type="ECO:0000259" key="5">
    <source>
        <dbReference type="Pfam" id="PF15924"/>
    </source>
</evidence>
<keyword evidence="7" id="KW-1185">Reference proteome</keyword>
<dbReference type="InterPro" id="IPR031814">
    <property type="entry name" value="ALG11_N"/>
</dbReference>
<dbReference type="PANTHER" id="PTHR45919:SF1">
    <property type="entry name" value="GDP-MAN:MAN(3)GLCNAC(2)-PP-DOL ALPHA-1,2-MANNOSYLTRANSFERASE"/>
    <property type="match status" value="1"/>
</dbReference>
<dbReference type="SUPFAM" id="SSF53756">
    <property type="entry name" value="UDP-Glycosyltransferase/glycogen phosphorylase"/>
    <property type="match status" value="1"/>
</dbReference>
<accession>A0A023B3Z9</accession>
<dbReference type="GeneID" id="22913736"/>
<dbReference type="PANTHER" id="PTHR45919">
    <property type="entry name" value="GDP-MAN:MAN(3)GLCNAC(2)-PP-DOL ALPHA-1,2-MANNOSYLTRANSFERASE"/>
    <property type="match status" value="1"/>
</dbReference>
<dbReference type="Pfam" id="PF15924">
    <property type="entry name" value="ALG11_N"/>
    <property type="match status" value="1"/>
</dbReference>
<protein>
    <submittedName>
        <fullName evidence="6">Glycosyl transferase</fullName>
    </submittedName>
</protein>
<name>A0A023B3Z9_GRENI</name>
<dbReference type="eggNOG" id="KOG1387">
    <property type="taxonomic scope" value="Eukaryota"/>
</dbReference>
<reference evidence="6" key="1">
    <citation type="submission" date="2013-12" db="EMBL/GenBank/DDBJ databases">
        <authorList>
            <person name="Omoto C.K."/>
            <person name="Sibley D."/>
            <person name="Venepally P."/>
            <person name="Hadjithomas M."/>
            <person name="Karamycheva S."/>
            <person name="Brunk B."/>
            <person name="Roos D."/>
            <person name="Caler E."/>
            <person name="Lorenzi H."/>
        </authorList>
    </citation>
    <scope>NUCLEOTIDE SEQUENCE</scope>
</reference>
<organism evidence="6 7">
    <name type="scientific">Gregarina niphandrodes</name>
    <name type="common">Septate eugregarine</name>
    <dbReference type="NCBI Taxonomy" id="110365"/>
    <lineage>
        <taxon>Eukaryota</taxon>
        <taxon>Sar</taxon>
        <taxon>Alveolata</taxon>
        <taxon>Apicomplexa</taxon>
        <taxon>Conoidasida</taxon>
        <taxon>Gregarinasina</taxon>
        <taxon>Eugregarinorida</taxon>
        <taxon>Gregarinidae</taxon>
        <taxon>Gregarina</taxon>
    </lineage>
</organism>
<dbReference type="OrthoDB" id="2276068at2759"/>
<dbReference type="InterPro" id="IPR038013">
    <property type="entry name" value="ALG11"/>
</dbReference>
<keyword evidence="2 6" id="KW-0808">Transferase</keyword>
<dbReference type="OMA" id="GNIMISH"/>
<dbReference type="GO" id="GO:0004377">
    <property type="term" value="F:GDP-Man:Man(3)GlcNAc(2)-PP-Dol alpha-1,2-mannosyltransferase activity"/>
    <property type="evidence" value="ECO:0007669"/>
    <property type="project" value="InterPro"/>
</dbReference>
<evidence type="ECO:0000256" key="4">
    <source>
        <dbReference type="SAM" id="SignalP"/>
    </source>
</evidence>